<name>A0ABR6WPT5_9FIRM</name>
<feature type="transmembrane region" description="Helical" evidence="1">
    <location>
        <begin position="38"/>
        <end position="57"/>
    </location>
</feature>
<protein>
    <submittedName>
        <fullName evidence="2">DUF3021 family protein</fullName>
    </submittedName>
</protein>
<reference evidence="2 3" key="1">
    <citation type="journal article" date="2020" name="mSystems">
        <title>Defining Genomic and Predicted Metabolic Features of the Acetobacterium Genus.</title>
        <authorList>
            <person name="Ross D.E."/>
            <person name="Marshall C.W."/>
            <person name="Gulliver D."/>
            <person name="May H.D."/>
            <person name="Norman R.S."/>
        </authorList>
    </citation>
    <scope>NUCLEOTIDE SEQUENCE [LARGE SCALE GENOMIC DNA]</scope>
    <source>
        <strain evidence="2 3">DSM 9173</strain>
    </source>
</reference>
<proteinExistence type="predicted"/>
<keyword evidence="1" id="KW-0812">Transmembrane</keyword>
<keyword evidence="1" id="KW-0472">Membrane</keyword>
<gene>
    <name evidence="2" type="ORF">GH807_13895</name>
</gene>
<dbReference type="EMBL" id="WJBB01000021">
    <property type="protein sequence ID" value="MBC3798132.1"/>
    <property type="molecule type" value="Genomic_DNA"/>
</dbReference>
<evidence type="ECO:0000313" key="3">
    <source>
        <dbReference type="Proteomes" id="UP000653358"/>
    </source>
</evidence>
<dbReference type="RefSeq" id="WP_148605584.1">
    <property type="nucleotide sequence ID" value="NZ_RXYB01000022.1"/>
</dbReference>
<evidence type="ECO:0000313" key="2">
    <source>
        <dbReference type="EMBL" id="MBC3798132.1"/>
    </source>
</evidence>
<sequence>MNKLQHTLVSRATLSFTLAVVFSALYNLSTNHLQCDYLFLLEILGLIVCLELIDYVFNHISFNSRILYLCTEYALMYVCFLIFSFIGHWFSFTSTNLIFFSSIFVIFFDLLHFYSYCLLKTEANNINNHLLKKKI</sequence>
<feature type="transmembrane region" description="Helical" evidence="1">
    <location>
        <begin position="66"/>
        <end position="91"/>
    </location>
</feature>
<dbReference type="InterPro" id="IPR021560">
    <property type="entry name" value="DUF3021"/>
</dbReference>
<dbReference type="Pfam" id="PF11457">
    <property type="entry name" value="DUF3021"/>
    <property type="match status" value="1"/>
</dbReference>
<keyword evidence="1" id="KW-1133">Transmembrane helix</keyword>
<comment type="caution">
    <text evidence="2">The sequence shown here is derived from an EMBL/GenBank/DDBJ whole genome shotgun (WGS) entry which is preliminary data.</text>
</comment>
<feature type="transmembrane region" description="Helical" evidence="1">
    <location>
        <begin position="97"/>
        <end position="119"/>
    </location>
</feature>
<dbReference type="Proteomes" id="UP000653358">
    <property type="component" value="Unassembled WGS sequence"/>
</dbReference>
<organism evidence="2 3">
    <name type="scientific">Acetobacterium tundrae</name>
    <dbReference type="NCBI Taxonomy" id="132932"/>
    <lineage>
        <taxon>Bacteria</taxon>
        <taxon>Bacillati</taxon>
        <taxon>Bacillota</taxon>
        <taxon>Clostridia</taxon>
        <taxon>Eubacteriales</taxon>
        <taxon>Eubacteriaceae</taxon>
        <taxon>Acetobacterium</taxon>
    </lineage>
</organism>
<accession>A0ABR6WPT5</accession>
<evidence type="ECO:0000256" key="1">
    <source>
        <dbReference type="SAM" id="Phobius"/>
    </source>
</evidence>
<keyword evidence="3" id="KW-1185">Reference proteome</keyword>
<feature type="transmembrane region" description="Helical" evidence="1">
    <location>
        <begin position="7"/>
        <end position="26"/>
    </location>
</feature>